<dbReference type="EMBL" id="LFZX01000025">
    <property type="protein sequence ID" value="KNC68373.1"/>
    <property type="molecule type" value="Genomic_DNA"/>
</dbReference>
<proteinExistence type="predicted"/>
<reference evidence="3" key="1">
    <citation type="submission" date="2015-07" db="EMBL/GenBank/DDBJ databases">
        <title>Draft genome sequence of a Pseudoalteromonas rubra strain, OCN096, isolated from Kaneohe Bay, Oahu, Hawaii.</title>
        <authorList>
            <person name="Beurmann S."/>
            <person name="Ushijima B."/>
            <person name="Belcaid M."/>
            <person name="Callahan S.M."/>
            <person name="Aeby G.S."/>
        </authorList>
    </citation>
    <scope>NUCLEOTIDE SEQUENCE [LARGE SCALE GENOMIC DNA]</scope>
    <source>
        <strain evidence="3">OCN096</strain>
    </source>
</reference>
<accession>A0A0L0EX04</accession>
<sequence length="90" mass="10007">MKLHALLTSVCALTLNPLSALAATPQQAADYIAEYIERTPELGPGFGMVVVNQDKVLLNKVWGSAEQVPICLSRHRHRFTLLLRQKPIWG</sequence>
<evidence type="ECO:0000313" key="2">
    <source>
        <dbReference type="EMBL" id="KNC68373.1"/>
    </source>
</evidence>
<evidence type="ECO:0000256" key="1">
    <source>
        <dbReference type="SAM" id="SignalP"/>
    </source>
</evidence>
<dbReference type="AlphaFoldDB" id="A0A0L0EX04"/>
<organism evidence="2 3">
    <name type="scientific">Pseudoalteromonas rubra</name>
    <dbReference type="NCBI Taxonomy" id="43658"/>
    <lineage>
        <taxon>Bacteria</taxon>
        <taxon>Pseudomonadati</taxon>
        <taxon>Pseudomonadota</taxon>
        <taxon>Gammaproteobacteria</taxon>
        <taxon>Alteromonadales</taxon>
        <taxon>Pseudoalteromonadaceae</taxon>
        <taxon>Pseudoalteromonas</taxon>
    </lineage>
</organism>
<evidence type="ECO:0008006" key="4">
    <source>
        <dbReference type="Google" id="ProtNLM"/>
    </source>
</evidence>
<dbReference type="Proteomes" id="UP000036850">
    <property type="component" value="Unassembled WGS sequence"/>
</dbReference>
<keyword evidence="1" id="KW-0732">Signal</keyword>
<evidence type="ECO:0000313" key="3">
    <source>
        <dbReference type="Proteomes" id="UP000036850"/>
    </source>
</evidence>
<name>A0A0L0EX04_9GAMM</name>
<feature type="signal peptide" evidence="1">
    <location>
        <begin position="1"/>
        <end position="22"/>
    </location>
</feature>
<gene>
    <name evidence="2" type="ORF">AC626_05255</name>
</gene>
<comment type="caution">
    <text evidence="2">The sequence shown here is derived from an EMBL/GenBank/DDBJ whole genome shotgun (WGS) entry which is preliminary data.</text>
</comment>
<dbReference type="PATRIC" id="fig|43658.6.peg.1100"/>
<feature type="chain" id="PRO_5005538467" description="Beta-lactamase-related domain-containing protein" evidence="1">
    <location>
        <begin position="23"/>
        <end position="90"/>
    </location>
</feature>
<protein>
    <recommendedName>
        <fullName evidence="4">Beta-lactamase-related domain-containing protein</fullName>
    </recommendedName>
</protein>